<comment type="caution">
    <text evidence="2">The sequence shown here is derived from an EMBL/GenBank/DDBJ whole genome shotgun (WGS) entry which is preliminary data.</text>
</comment>
<feature type="compositionally biased region" description="Polar residues" evidence="1">
    <location>
        <begin position="60"/>
        <end position="88"/>
    </location>
</feature>
<reference evidence="2 3" key="1">
    <citation type="submission" date="2017-05" db="EMBL/GenBank/DDBJ databases">
        <title>The Genome Sequence of Tsuchiyaea wingfieldii DSM 27421.</title>
        <authorList>
            <person name="Cuomo C."/>
            <person name="Passer A."/>
            <person name="Billmyre B."/>
            <person name="Heitman J."/>
        </authorList>
    </citation>
    <scope>NUCLEOTIDE SEQUENCE [LARGE SCALE GENOMIC DNA]</scope>
    <source>
        <strain evidence="2 3">DSM 27421</strain>
    </source>
</reference>
<sequence>MAISPAPNNTLQASPPLGNVAQQPPLPSLQAYYLGAVDSYRPSLPVPDLLDVDTRLEASPSITTGHNNTITPNSAIPTFVTHSPNQVSPMLYTPDKLSTPSAPAKQPSTHRLRAAKQPGHRSIPYNVNESPKKKKSVSLQKSTVAMETGLEENDGMEVDPPGASAGIGMSNEGGGGGGGGADKTPLRHAKSMFNMSVRPPSTRKSPPAPNGDTQPPPPLTSNQNDPFFAERYELDVGHSPAQLLMDSSMGAIDSAVSLTQTLDQTVEYVNGIAMKIPSMKVEAGKAASSSNGADNGGGITGLRTAASVPVFPRQTDDTPVQRLPGDNTSSGVLNPNPIHAQHSSLLYLPPPATNLNDISSPSAVPPLKISPIIQNVLHHLCGLHYNAMMAEGLSTLHHHIAHARYDAVKFAAKETEILEKHIDQRYREASAQALSIGWSLKAAQSMGQMEAERMAKSIEWDEEQKQMKTKWERLQSGDLTDTTNARIHPRSLHNQLLGYTLTTIFVPKTTIDVNAERYAHRGIIRFVGNSSGPIITNIQQVLEVRTLQDMSALRLLAYQVAWRVHRVRWLASVSTVAEGKQVKRPETYFEEVGKGLMCKIMEAFNDRGDGVYQDTDGEGQVNGNQRELEEWVLKAVKVWKTTGEAMLGKDTAGQI</sequence>
<dbReference type="AlphaFoldDB" id="A0A5D3AVV6"/>
<keyword evidence="3" id="KW-1185">Reference proteome</keyword>
<proteinExistence type="predicted"/>
<feature type="region of interest" description="Disordered" evidence="1">
    <location>
        <begin position="1"/>
        <end position="25"/>
    </location>
</feature>
<organism evidence="2 3">
    <name type="scientific">Cryptococcus floricola</name>
    <dbReference type="NCBI Taxonomy" id="2591691"/>
    <lineage>
        <taxon>Eukaryota</taxon>
        <taxon>Fungi</taxon>
        <taxon>Dikarya</taxon>
        <taxon>Basidiomycota</taxon>
        <taxon>Agaricomycotina</taxon>
        <taxon>Tremellomycetes</taxon>
        <taxon>Tremellales</taxon>
        <taxon>Cryptococcaceae</taxon>
        <taxon>Cryptococcus</taxon>
    </lineage>
</organism>
<evidence type="ECO:0000313" key="2">
    <source>
        <dbReference type="EMBL" id="TYJ54878.1"/>
    </source>
</evidence>
<accession>A0A5D3AVV6</accession>
<feature type="compositionally biased region" description="Polar residues" evidence="1">
    <location>
        <begin position="1"/>
        <end position="13"/>
    </location>
</feature>
<feature type="compositionally biased region" description="Pro residues" evidence="1">
    <location>
        <begin position="206"/>
        <end position="219"/>
    </location>
</feature>
<name>A0A5D3AVV6_9TREE</name>
<evidence type="ECO:0000256" key="1">
    <source>
        <dbReference type="SAM" id="MobiDB-lite"/>
    </source>
</evidence>
<protein>
    <submittedName>
        <fullName evidence="2">Uncharacterized protein</fullName>
    </submittedName>
</protein>
<feature type="region of interest" description="Disordered" evidence="1">
    <location>
        <begin position="59"/>
        <end position="225"/>
    </location>
</feature>
<dbReference type="EMBL" id="NIDF01000051">
    <property type="protein sequence ID" value="TYJ54878.1"/>
    <property type="molecule type" value="Genomic_DNA"/>
</dbReference>
<dbReference type="Proteomes" id="UP000322245">
    <property type="component" value="Unassembled WGS sequence"/>
</dbReference>
<evidence type="ECO:0000313" key="3">
    <source>
        <dbReference type="Proteomes" id="UP000322245"/>
    </source>
</evidence>
<feature type="region of interest" description="Disordered" evidence="1">
    <location>
        <begin position="306"/>
        <end position="334"/>
    </location>
</feature>
<feature type="compositionally biased region" description="Gly residues" evidence="1">
    <location>
        <begin position="171"/>
        <end position="181"/>
    </location>
</feature>
<gene>
    <name evidence="2" type="ORF">B9479_004470</name>
</gene>
<feature type="compositionally biased region" description="Polar residues" evidence="1">
    <location>
        <begin position="96"/>
        <end position="107"/>
    </location>
</feature>